<proteinExistence type="predicted"/>
<dbReference type="AlphaFoldDB" id="A0A9N7Z3Z0"/>
<evidence type="ECO:0000313" key="1">
    <source>
        <dbReference type="EMBL" id="CAB1450405.1"/>
    </source>
</evidence>
<protein>
    <submittedName>
        <fullName evidence="1">Uncharacterized protein</fullName>
    </submittedName>
</protein>
<reference evidence="1" key="1">
    <citation type="submission" date="2020-03" db="EMBL/GenBank/DDBJ databases">
        <authorList>
            <person name="Weist P."/>
        </authorList>
    </citation>
    <scope>NUCLEOTIDE SEQUENCE</scope>
</reference>
<keyword evidence="2" id="KW-1185">Reference proteome</keyword>
<accession>A0A9N7Z3Z0</accession>
<name>A0A9N7Z3Z0_PLEPL</name>
<organism evidence="1 2">
    <name type="scientific">Pleuronectes platessa</name>
    <name type="common">European plaice</name>
    <dbReference type="NCBI Taxonomy" id="8262"/>
    <lineage>
        <taxon>Eukaryota</taxon>
        <taxon>Metazoa</taxon>
        <taxon>Chordata</taxon>
        <taxon>Craniata</taxon>
        <taxon>Vertebrata</taxon>
        <taxon>Euteleostomi</taxon>
        <taxon>Actinopterygii</taxon>
        <taxon>Neopterygii</taxon>
        <taxon>Teleostei</taxon>
        <taxon>Neoteleostei</taxon>
        <taxon>Acanthomorphata</taxon>
        <taxon>Carangaria</taxon>
        <taxon>Pleuronectiformes</taxon>
        <taxon>Pleuronectoidei</taxon>
        <taxon>Pleuronectidae</taxon>
        <taxon>Pleuronectes</taxon>
    </lineage>
</organism>
<evidence type="ECO:0000313" key="2">
    <source>
        <dbReference type="Proteomes" id="UP001153269"/>
    </source>
</evidence>
<gene>
    <name evidence="1" type="ORF">PLEPLA_LOCUS38094</name>
</gene>
<comment type="caution">
    <text evidence="1">The sequence shown here is derived from an EMBL/GenBank/DDBJ whole genome shotgun (WGS) entry which is preliminary data.</text>
</comment>
<sequence>MSYELSALSVHCEYLFSRRPPSAPLAQRPVFATRLSGILRRVVQDFPVNDGNTEHVALLCSETHRHLQVLAHGDLVAKGMKCPMADWLDVSVVRRQSGTRVVVFRGQCQNHQWRAEPDPCQVPQLFGLPGAHLHSHQPQTGQRLCERELVPLTASNSARSSPGFLMWTGGRQQNSVKQQMFYTVAVTLISWAESSPLY</sequence>
<dbReference type="Proteomes" id="UP001153269">
    <property type="component" value="Unassembled WGS sequence"/>
</dbReference>
<dbReference type="EMBL" id="CADEAL010004052">
    <property type="protein sequence ID" value="CAB1450405.1"/>
    <property type="molecule type" value="Genomic_DNA"/>
</dbReference>